<accession>A0AAJ6UPB9</accession>
<dbReference type="RefSeq" id="XP_011033130.1">
    <property type="nucleotide sequence ID" value="XM_011034828.1"/>
</dbReference>
<dbReference type="Pfam" id="PF03140">
    <property type="entry name" value="DUF247"/>
    <property type="match status" value="1"/>
</dbReference>
<organism evidence="1 2">
    <name type="scientific">Populus euphratica</name>
    <name type="common">Euphrates poplar</name>
    <dbReference type="NCBI Taxonomy" id="75702"/>
    <lineage>
        <taxon>Eukaryota</taxon>
        <taxon>Viridiplantae</taxon>
        <taxon>Streptophyta</taxon>
        <taxon>Embryophyta</taxon>
        <taxon>Tracheophyta</taxon>
        <taxon>Spermatophyta</taxon>
        <taxon>Magnoliopsida</taxon>
        <taxon>eudicotyledons</taxon>
        <taxon>Gunneridae</taxon>
        <taxon>Pentapetalae</taxon>
        <taxon>rosids</taxon>
        <taxon>fabids</taxon>
        <taxon>Malpighiales</taxon>
        <taxon>Salicaceae</taxon>
        <taxon>Saliceae</taxon>
        <taxon>Populus</taxon>
    </lineage>
</organism>
<evidence type="ECO:0000313" key="1">
    <source>
        <dbReference type="Proteomes" id="UP000694918"/>
    </source>
</evidence>
<dbReference type="KEGG" id="peu:105131722"/>
<sequence length="395" mass="45387">MAMSEIVSNEIRSASPGCDDWLISIKHPERKEPKISTFPRVPSMFRKIQSNKDCYDPSVVSIGPYHHGEEKLKEMEKLKYTYASQFAEDTKINIQDIYNAVEAVAKNVKDRYVEDPTKNLDNQQFARMMFLDGCFVVQFLFCLYQQPEHLEMSRHDAALVTKDLFLLENQLPFEVLTKLISFRNPDHKTQMKILTAFCDQVRAFPAGTELKEKITKFFRELPRSFTIGSSQVPAPNPPAAHLLEHLHNLFCQEHSEKSSFKNDSQMNCYSYYPAEELRNIGIQFKPSKTGLFTDVQFKRRWLITRSLYIPPLRIDNSTKSLLLNLVAYEACLGASNESRVTSYVCFMDSLIDTPRDVQVLRSKGILLNTPGSDEQAAELFNQIASHLIPDPYAYI</sequence>
<dbReference type="InterPro" id="IPR004158">
    <property type="entry name" value="DUF247_pln"/>
</dbReference>
<keyword evidence="1" id="KW-1185">Reference proteome</keyword>
<dbReference type="PANTHER" id="PTHR31170">
    <property type="entry name" value="BNAC04G53230D PROTEIN"/>
    <property type="match status" value="1"/>
</dbReference>
<protein>
    <submittedName>
        <fullName evidence="2">UPF0481 protein At3g47200-like</fullName>
    </submittedName>
</protein>
<name>A0AAJ6UPB9_POPEU</name>
<dbReference type="GeneID" id="105131722"/>
<gene>
    <name evidence="2" type="primary">LOC105131722</name>
</gene>
<dbReference type="Proteomes" id="UP000694918">
    <property type="component" value="Unplaced"/>
</dbReference>
<evidence type="ECO:0000313" key="2">
    <source>
        <dbReference type="RefSeq" id="XP_011033130.1"/>
    </source>
</evidence>
<dbReference type="PANTHER" id="PTHR31170:SF25">
    <property type="entry name" value="BNAA09G04570D PROTEIN"/>
    <property type="match status" value="1"/>
</dbReference>
<reference evidence="2" key="1">
    <citation type="submission" date="2025-08" db="UniProtKB">
        <authorList>
            <consortium name="RefSeq"/>
        </authorList>
    </citation>
    <scope>IDENTIFICATION</scope>
</reference>
<proteinExistence type="predicted"/>
<dbReference type="AlphaFoldDB" id="A0AAJ6UPB9"/>